<proteinExistence type="predicted"/>
<protein>
    <submittedName>
        <fullName evidence="3">5-methyltetrahydrofolate--homocysteine methyltransferase</fullName>
    </submittedName>
</protein>
<dbReference type="PANTHER" id="PTHR45833">
    <property type="entry name" value="METHIONINE SYNTHASE"/>
    <property type="match status" value="1"/>
</dbReference>
<comment type="caution">
    <text evidence="3">The sequence shown here is derived from an EMBL/GenBank/DDBJ whole genome shotgun (WGS) entry which is preliminary data.</text>
</comment>
<evidence type="ECO:0000313" key="4">
    <source>
        <dbReference type="Proteomes" id="UP000823865"/>
    </source>
</evidence>
<accession>A0A9E2L6N8</accession>
<sequence length="307" mass="35391">MIQTITYHLRDVIPYINWIYFFHAWGFPPRFAGIADIHDCAGCRAGWLNQFPEEEKPRATEAIRLYDDARQMLTKLDATYHSYVRFGLYDANSDGDNLVFWSGEEEQKKEFRLPLLRQQQKKTEGPFLCLSDYVRPIAHGIPDKVGVFCATVDEAIEHLYEKDEDYDPFAHMLCQTLADRLAEASVEKMHEEVRKTYWGYAPDEELSIKELLLERFQGIRPAVGYPSLPDQSTNFDLDAWLDFSRIGIRITETGAMIPHASVSGLILAHPKSQYFAVGKIGEDQLQDYARRKGKPVEYIRKFLAANL</sequence>
<dbReference type="SUPFAM" id="SSF56507">
    <property type="entry name" value="Methionine synthase activation domain-like"/>
    <property type="match status" value="1"/>
</dbReference>
<dbReference type="InterPro" id="IPR037010">
    <property type="entry name" value="VitB12-dep_Met_synth_activ_sf"/>
</dbReference>
<dbReference type="GO" id="GO:0032259">
    <property type="term" value="P:methylation"/>
    <property type="evidence" value="ECO:0007669"/>
    <property type="project" value="UniProtKB-KW"/>
</dbReference>
<dbReference type="GO" id="GO:0008705">
    <property type="term" value="F:methionine synthase activity"/>
    <property type="evidence" value="ECO:0007669"/>
    <property type="project" value="InterPro"/>
</dbReference>
<evidence type="ECO:0000313" key="3">
    <source>
        <dbReference type="EMBL" id="MBU3853885.1"/>
    </source>
</evidence>
<feature type="domain" description="AdoMet activation" evidence="2">
    <location>
        <begin position="1"/>
        <end position="307"/>
    </location>
</feature>
<gene>
    <name evidence="3" type="ORF">H9789_08760</name>
</gene>
<organism evidence="3 4">
    <name type="scientific">Candidatus Paraprevotella stercoravium</name>
    <dbReference type="NCBI Taxonomy" id="2838725"/>
    <lineage>
        <taxon>Bacteria</taxon>
        <taxon>Pseudomonadati</taxon>
        <taxon>Bacteroidota</taxon>
        <taxon>Bacteroidia</taxon>
        <taxon>Bacteroidales</taxon>
        <taxon>Prevotellaceae</taxon>
        <taxon>Paraprevotella</taxon>
    </lineage>
</organism>
<dbReference type="InterPro" id="IPR004223">
    <property type="entry name" value="VitB12-dep_Met_synth_activ_dom"/>
</dbReference>
<keyword evidence="1" id="KW-0808">Transferase</keyword>
<dbReference type="GO" id="GO:0005829">
    <property type="term" value="C:cytosol"/>
    <property type="evidence" value="ECO:0007669"/>
    <property type="project" value="TreeGrafter"/>
</dbReference>
<dbReference type="EMBL" id="JAHLFU010000184">
    <property type="protein sequence ID" value="MBU3853885.1"/>
    <property type="molecule type" value="Genomic_DNA"/>
</dbReference>
<dbReference type="Gene3D" id="1.10.288.10">
    <property type="entry name" value="Cobalamin-dependent Methionine Synthase, domain 2"/>
    <property type="match status" value="1"/>
</dbReference>
<dbReference type="Proteomes" id="UP000823865">
    <property type="component" value="Unassembled WGS sequence"/>
</dbReference>
<dbReference type="Pfam" id="PF02965">
    <property type="entry name" value="Met_synt_B12"/>
    <property type="match status" value="1"/>
</dbReference>
<dbReference type="PROSITE" id="PS50974">
    <property type="entry name" value="ADOMET_ACTIVATION"/>
    <property type="match status" value="1"/>
</dbReference>
<reference evidence="3" key="2">
    <citation type="submission" date="2021-04" db="EMBL/GenBank/DDBJ databases">
        <authorList>
            <person name="Gilroy R."/>
        </authorList>
    </citation>
    <scope>NUCLEOTIDE SEQUENCE</scope>
    <source>
        <strain evidence="3">G3-2149</strain>
    </source>
</reference>
<dbReference type="AlphaFoldDB" id="A0A9E2L6N8"/>
<reference evidence="3" key="1">
    <citation type="journal article" date="2021" name="PeerJ">
        <title>Extensive microbial diversity within the chicken gut microbiome revealed by metagenomics and culture.</title>
        <authorList>
            <person name="Gilroy R."/>
            <person name="Ravi A."/>
            <person name="Getino M."/>
            <person name="Pursley I."/>
            <person name="Horton D.L."/>
            <person name="Alikhan N.F."/>
            <person name="Baker D."/>
            <person name="Gharbi K."/>
            <person name="Hall N."/>
            <person name="Watson M."/>
            <person name="Adriaenssens E.M."/>
            <person name="Foster-Nyarko E."/>
            <person name="Jarju S."/>
            <person name="Secka A."/>
            <person name="Antonio M."/>
            <person name="Oren A."/>
            <person name="Chaudhuri R.R."/>
            <person name="La Ragione R."/>
            <person name="Hildebrand F."/>
            <person name="Pallen M.J."/>
        </authorList>
    </citation>
    <scope>NUCLEOTIDE SEQUENCE</scope>
    <source>
        <strain evidence="3">G3-2149</strain>
    </source>
</reference>
<keyword evidence="1 3" id="KW-0489">Methyltransferase</keyword>
<dbReference type="Gene3D" id="3.10.196.10">
    <property type="entry name" value="Vitamin B12-dependent methionine synthase, activation domain"/>
    <property type="match status" value="1"/>
</dbReference>
<evidence type="ECO:0000256" key="1">
    <source>
        <dbReference type="PROSITE-ProRule" id="PRU00346"/>
    </source>
</evidence>
<name>A0A9E2L6N8_9BACT</name>
<dbReference type="InterPro" id="IPR050554">
    <property type="entry name" value="Met_Synthase/Corrinoid"/>
</dbReference>
<evidence type="ECO:0000259" key="2">
    <source>
        <dbReference type="PROSITE" id="PS50974"/>
    </source>
</evidence>